<comment type="caution">
    <text evidence="3">The sequence shown here is derived from an EMBL/GenBank/DDBJ whole genome shotgun (WGS) entry which is preliminary data.</text>
</comment>
<feature type="compositionally biased region" description="Low complexity" evidence="2">
    <location>
        <begin position="139"/>
        <end position="149"/>
    </location>
</feature>
<feature type="region of interest" description="Disordered" evidence="2">
    <location>
        <begin position="115"/>
        <end position="158"/>
    </location>
</feature>
<proteinExistence type="predicted"/>
<evidence type="ECO:0000256" key="2">
    <source>
        <dbReference type="SAM" id="MobiDB-lite"/>
    </source>
</evidence>
<keyword evidence="1" id="KW-0175">Coiled coil</keyword>
<protein>
    <submittedName>
        <fullName evidence="3">Uncharacterized protein</fullName>
    </submittedName>
</protein>
<dbReference type="EMBL" id="BARS01045029">
    <property type="protein sequence ID" value="GAG28991.1"/>
    <property type="molecule type" value="Genomic_DNA"/>
</dbReference>
<feature type="non-terminal residue" evidence="3">
    <location>
        <position position="248"/>
    </location>
</feature>
<organism evidence="3">
    <name type="scientific">marine sediment metagenome</name>
    <dbReference type="NCBI Taxonomy" id="412755"/>
    <lineage>
        <taxon>unclassified sequences</taxon>
        <taxon>metagenomes</taxon>
        <taxon>ecological metagenomes</taxon>
    </lineage>
</organism>
<feature type="non-terminal residue" evidence="3">
    <location>
        <position position="1"/>
    </location>
</feature>
<feature type="coiled-coil region" evidence="1">
    <location>
        <begin position="55"/>
        <end position="89"/>
    </location>
</feature>
<name>X0XW56_9ZZZZ</name>
<dbReference type="AlphaFoldDB" id="X0XW56"/>
<accession>X0XW56</accession>
<evidence type="ECO:0000256" key="1">
    <source>
        <dbReference type="SAM" id="Coils"/>
    </source>
</evidence>
<evidence type="ECO:0000313" key="3">
    <source>
        <dbReference type="EMBL" id="GAG28991.1"/>
    </source>
</evidence>
<reference evidence="3" key="1">
    <citation type="journal article" date="2014" name="Front. Microbiol.">
        <title>High frequency of phylogenetically diverse reductive dehalogenase-homologous genes in deep subseafloor sedimentary metagenomes.</title>
        <authorList>
            <person name="Kawai M."/>
            <person name="Futagami T."/>
            <person name="Toyoda A."/>
            <person name="Takaki Y."/>
            <person name="Nishi S."/>
            <person name="Hori S."/>
            <person name="Arai W."/>
            <person name="Tsubouchi T."/>
            <person name="Morono Y."/>
            <person name="Uchiyama I."/>
            <person name="Ito T."/>
            <person name="Fujiyama A."/>
            <person name="Inagaki F."/>
            <person name="Takami H."/>
        </authorList>
    </citation>
    <scope>NUCLEOTIDE SEQUENCE</scope>
    <source>
        <strain evidence="3">Expedition CK06-06</strain>
    </source>
</reference>
<sequence>NRLRWPLAAVLAGCALGLLPHAVLGEAVENTTSQEDPAAHYAKGEVKYGEVWISLAELFQNYRQVHVEMEKLLEESKKAQFALDDLNRQIYTLRGENDNSKRPIRTDMAKVVADRRKAEAALRARPPTKPRYEREPSQPRRTQSSSDSSRNTRDDWRQEVRRIQKKNAALKQEYSERLAEYQKAKAEASSVIQAAQVKVAECQQQLAVLDKQLEDAQAPVLAKRLQRNGEIQSLRRQAQALLLRAQTM</sequence>
<gene>
    <name evidence="3" type="ORF">S01H1_67950</name>
</gene>